<sequence>MRVEVLGCSGGIGRIGGQVLQTTSLRVDHDILIDAGTGVAGLTLAEMAAIDHVFITHSHVDHIAALPLMIDSVAEMRQAPMTIYAEAATLEILREHVFNWAIWPDFSEITVCKSMAIRFQPVAVGAPLYLGGRTITPLPAVHAVPAVGYCLDSGAGSLAFTGDTTANDALWPMLEHVDNLRHLIIETAFPDSEQALALRSKHLYPSLLAKELARFAGPADLAVHISHIKPGQAERIMREIAGHGTRFSPQMLQDGQIFEL</sequence>
<dbReference type="Gene3D" id="3.60.15.10">
    <property type="entry name" value="Ribonuclease Z/Hydroxyacylglutathione hydrolase-like"/>
    <property type="match status" value="1"/>
</dbReference>
<keyword evidence="2" id="KW-0378">Hydrolase</keyword>
<evidence type="ECO:0000313" key="2">
    <source>
        <dbReference type="EMBL" id="MFA9948919.1"/>
    </source>
</evidence>
<dbReference type="Pfam" id="PF12706">
    <property type="entry name" value="Lactamase_B_2"/>
    <property type="match status" value="1"/>
</dbReference>
<dbReference type="PANTHER" id="PTHR28283:SF1">
    <property type="entry name" value="3',5'-CYCLIC-NUCLEOTIDE PHOSPHODIESTERASE 1"/>
    <property type="match status" value="1"/>
</dbReference>
<organism evidence="2 3">
    <name type="scientific">Dentiradicibacter hellwigii</name>
    <dbReference type="NCBI Taxonomy" id="3149053"/>
    <lineage>
        <taxon>Bacteria</taxon>
        <taxon>Pseudomonadati</taxon>
        <taxon>Pseudomonadota</taxon>
        <taxon>Betaproteobacteria</taxon>
        <taxon>Rhodocyclales</taxon>
        <taxon>Rhodocyclaceae</taxon>
        <taxon>Dentiradicibacter</taxon>
    </lineage>
</organism>
<gene>
    <name evidence="2" type="ORF">ABCS64_01015</name>
</gene>
<proteinExistence type="predicted"/>
<dbReference type="GO" id="GO:0004114">
    <property type="term" value="F:3',5'-cyclic-nucleotide phosphodiesterase activity"/>
    <property type="evidence" value="ECO:0007669"/>
    <property type="project" value="UniProtKB-EC"/>
</dbReference>
<evidence type="ECO:0000259" key="1">
    <source>
        <dbReference type="SMART" id="SM00849"/>
    </source>
</evidence>
<dbReference type="PANTHER" id="PTHR28283">
    <property type="entry name" value="3',5'-CYCLIC-NUCLEOTIDE PHOSPHODIESTERASE 1"/>
    <property type="match status" value="1"/>
</dbReference>
<evidence type="ECO:0000313" key="3">
    <source>
        <dbReference type="Proteomes" id="UP001574673"/>
    </source>
</evidence>
<dbReference type="SUPFAM" id="SSF56281">
    <property type="entry name" value="Metallo-hydrolase/oxidoreductase"/>
    <property type="match status" value="1"/>
</dbReference>
<dbReference type="PRINTS" id="PR00388">
    <property type="entry name" value="PDIESTERASE2"/>
</dbReference>
<dbReference type="InterPro" id="IPR036866">
    <property type="entry name" value="RibonucZ/Hydroxyglut_hydro"/>
</dbReference>
<reference evidence="3" key="1">
    <citation type="submission" date="2024-06" db="EMBL/GenBank/DDBJ databases">
        <title>Radixoralia hellwigii gen. nov., sp nov., isolated from a root canal in the human oral cavity.</title>
        <authorList>
            <person name="Bartsch S."/>
            <person name="Wittmer A."/>
            <person name="Schulz A.-K."/>
            <person name="Neumann-Schaal M."/>
            <person name="Wolf J."/>
            <person name="Gronow S."/>
            <person name="Tennert C."/>
            <person name="Haecker G."/>
            <person name="Cieplik F."/>
            <person name="Al-Ahmad A."/>
        </authorList>
    </citation>
    <scope>NUCLEOTIDE SEQUENCE [LARGE SCALE GENOMIC DNA]</scope>
    <source>
        <strain evidence="3">Wk13</strain>
    </source>
</reference>
<accession>A0ABV4UB12</accession>
<feature type="domain" description="Metallo-beta-lactamase" evidence="1">
    <location>
        <begin position="21"/>
        <end position="207"/>
    </location>
</feature>
<protein>
    <submittedName>
        <fullName evidence="2">3',5'-cyclic-nucleotide phosphodiesterase</fullName>
        <ecNumber evidence="2">3.1.4.17</ecNumber>
    </submittedName>
</protein>
<dbReference type="RefSeq" id="WP_418890087.1">
    <property type="nucleotide sequence ID" value="NZ_JBEUWX010000001.1"/>
</dbReference>
<dbReference type="InterPro" id="IPR001279">
    <property type="entry name" value="Metallo-B-lactamas"/>
</dbReference>
<name>A0ABV4UB12_9RHOO</name>
<comment type="caution">
    <text evidence="2">The sequence shown here is derived from an EMBL/GenBank/DDBJ whole genome shotgun (WGS) entry which is preliminary data.</text>
</comment>
<dbReference type="InterPro" id="IPR000396">
    <property type="entry name" value="Pdiesterase2"/>
</dbReference>
<dbReference type="SMART" id="SM00849">
    <property type="entry name" value="Lactamase_B"/>
    <property type="match status" value="1"/>
</dbReference>
<dbReference type="EMBL" id="JBEUWX010000001">
    <property type="protein sequence ID" value="MFA9948919.1"/>
    <property type="molecule type" value="Genomic_DNA"/>
</dbReference>
<dbReference type="Proteomes" id="UP001574673">
    <property type="component" value="Unassembled WGS sequence"/>
</dbReference>
<dbReference type="EC" id="3.1.4.17" evidence="2"/>
<dbReference type="CDD" id="cd07735">
    <property type="entry name" value="class_II_PDE_MBL-fold"/>
    <property type="match status" value="1"/>
</dbReference>
<keyword evidence="3" id="KW-1185">Reference proteome</keyword>